<dbReference type="PANTHER" id="PTHR47053:SF1">
    <property type="entry name" value="MUREIN DD-ENDOPEPTIDASE MEPH-RELATED"/>
    <property type="match status" value="1"/>
</dbReference>
<dbReference type="PROSITE" id="PS51257">
    <property type="entry name" value="PROKAR_LIPOPROTEIN"/>
    <property type="match status" value="1"/>
</dbReference>
<dbReference type="PROSITE" id="PS51935">
    <property type="entry name" value="NLPC_P60"/>
    <property type="match status" value="1"/>
</dbReference>
<organism evidence="7 8">
    <name type="scientific">Desulfoscipio geothermicus DSM 3669</name>
    <dbReference type="NCBI Taxonomy" id="1121426"/>
    <lineage>
        <taxon>Bacteria</taxon>
        <taxon>Bacillati</taxon>
        <taxon>Bacillota</taxon>
        <taxon>Clostridia</taxon>
        <taxon>Eubacteriales</taxon>
        <taxon>Desulfallaceae</taxon>
        <taxon>Desulfoscipio</taxon>
    </lineage>
</organism>
<gene>
    <name evidence="7" type="ORF">SAMN05660706_10246</name>
</gene>
<name>A0A1I6CTY4_9FIRM</name>
<dbReference type="EMBL" id="FOYM01000002">
    <property type="protein sequence ID" value="SFQ96704.1"/>
    <property type="molecule type" value="Genomic_DNA"/>
</dbReference>
<feature type="chain" id="PRO_5039167035" evidence="5">
    <location>
        <begin position="25"/>
        <end position="217"/>
    </location>
</feature>
<dbReference type="Gene3D" id="3.90.1720.10">
    <property type="entry name" value="endopeptidase domain like (from Nostoc punctiforme)"/>
    <property type="match status" value="1"/>
</dbReference>
<dbReference type="SUPFAM" id="SSF54001">
    <property type="entry name" value="Cysteine proteinases"/>
    <property type="match status" value="1"/>
</dbReference>
<proteinExistence type="inferred from homology"/>
<dbReference type="InterPro" id="IPR038765">
    <property type="entry name" value="Papain-like_cys_pep_sf"/>
</dbReference>
<evidence type="ECO:0000256" key="2">
    <source>
        <dbReference type="ARBA" id="ARBA00022670"/>
    </source>
</evidence>
<keyword evidence="4" id="KW-0788">Thiol protease</keyword>
<keyword evidence="3" id="KW-0378">Hydrolase</keyword>
<evidence type="ECO:0000313" key="7">
    <source>
        <dbReference type="EMBL" id="SFQ96704.1"/>
    </source>
</evidence>
<reference evidence="8" key="1">
    <citation type="submission" date="2016-10" db="EMBL/GenBank/DDBJ databases">
        <authorList>
            <person name="Varghese N."/>
            <person name="Submissions S."/>
        </authorList>
    </citation>
    <scope>NUCLEOTIDE SEQUENCE [LARGE SCALE GENOMIC DNA]</scope>
    <source>
        <strain evidence="8">DSM 3669</strain>
    </source>
</reference>
<feature type="domain" description="NlpC/P60" evidence="6">
    <location>
        <begin position="94"/>
        <end position="216"/>
    </location>
</feature>
<evidence type="ECO:0000256" key="4">
    <source>
        <dbReference type="ARBA" id="ARBA00022807"/>
    </source>
</evidence>
<dbReference type="GO" id="GO:0006508">
    <property type="term" value="P:proteolysis"/>
    <property type="evidence" value="ECO:0007669"/>
    <property type="project" value="UniProtKB-KW"/>
</dbReference>
<dbReference type="InterPro" id="IPR051202">
    <property type="entry name" value="Peptidase_C40"/>
</dbReference>
<protein>
    <submittedName>
        <fullName evidence="7">NlpC/P60 family protein</fullName>
    </submittedName>
</protein>
<dbReference type="RefSeq" id="WP_245779602.1">
    <property type="nucleotide sequence ID" value="NZ_FOYM01000002.1"/>
</dbReference>
<dbReference type="Pfam" id="PF00877">
    <property type="entry name" value="NLPC_P60"/>
    <property type="match status" value="1"/>
</dbReference>
<evidence type="ECO:0000313" key="8">
    <source>
        <dbReference type="Proteomes" id="UP000199584"/>
    </source>
</evidence>
<dbReference type="STRING" id="39060.SAMN05660706_10246"/>
<evidence type="ECO:0000259" key="6">
    <source>
        <dbReference type="PROSITE" id="PS51935"/>
    </source>
</evidence>
<evidence type="ECO:0000256" key="5">
    <source>
        <dbReference type="SAM" id="SignalP"/>
    </source>
</evidence>
<comment type="similarity">
    <text evidence="1">Belongs to the peptidase C40 family.</text>
</comment>
<keyword evidence="8" id="KW-1185">Reference proteome</keyword>
<sequence>MRKKLLLLPTLVLFLSCMSFGNNAYAVPVRSPIVLVDLAGQVFSSGLFQYNEFNKPSTNTYNQSVSKIPVKLPTNNQPVKKTGQNNYAVSRAENDNVRVVLKTAGSLLGSSYVYGAEGPHSFDCSGFTRYVYDKVGVNLPHLASSQFNYGKRVSRSDLLPGDLVFFGYYGSAGIQHVGIYVGSGKFIHASTKYGVITTPLAQPYYVENYKGAVRLIR</sequence>
<accession>A0A1I6CTY4</accession>
<dbReference type="Proteomes" id="UP000199584">
    <property type="component" value="Unassembled WGS sequence"/>
</dbReference>
<dbReference type="InterPro" id="IPR000064">
    <property type="entry name" value="NLP_P60_dom"/>
</dbReference>
<evidence type="ECO:0000256" key="3">
    <source>
        <dbReference type="ARBA" id="ARBA00022801"/>
    </source>
</evidence>
<keyword evidence="5" id="KW-0732">Signal</keyword>
<dbReference type="PANTHER" id="PTHR47053">
    <property type="entry name" value="MUREIN DD-ENDOPEPTIDASE MEPH-RELATED"/>
    <property type="match status" value="1"/>
</dbReference>
<feature type="signal peptide" evidence="5">
    <location>
        <begin position="1"/>
        <end position="24"/>
    </location>
</feature>
<evidence type="ECO:0000256" key="1">
    <source>
        <dbReference type="ARBA" id="ARBA00007074"/>
    </source>
</evidence>
<keyword evidence="2" id="KW-0645">Protease</keyword>
<dbReference type="AlphaFoldDB" id="A0A1I6CTY4"/>
<dbReference type="GO" id="GO:0008234">
    <property type="term" value="F:cysteine-type peptidase activity"/>
    <property type="evidence" value="ECO:0007669"/>
    <property type="project" value="UniProtKB-KW"/>
</dbReference>